<reference evidence="2 3" key="1">
    <citation type="submission" date="2015-09" db="EMBL/GenBank/DDBJ databases">
        <title>Draft genome sequence of Kouleothrix aurantiaca JCM 19913.</title>
        <authorList>
            <person name="Hemp J."/>
        </authorList>
    </citation>
    <scope>NUCLEOTIDE SEQUENCE [LARGE SCALE GENOMIC DNA]</scope>
    <source>
        <strain evidence="2 3">COM-B</strain>
    </source>
</reference>
<organism evidence="2 3">
    <name type="scientific">Kouleothrix aurantiaca</name>
    <dbReference type="NCBI Taxonomy" id="186479"/>
    <lineage>
        <taxon>Bacteria</taxon>
        <taxon>Bacillati</taxon>
        <taxon>Chloroflexota</taxon>
        <taxon>Chloroflexia</taxon>
        <taxon>Chloroflexales</taxon>
        <taxon>Roseiflexineae</taxon>
        <taxon>Roseiflexaceae</taxon>
        <taxon>Kouleothrix</taxon>
    </lineage>
</organism>
<sequence length="92" mass="10378">MAYLPKETTRDQILAALALFDRDLRPTPKWNGWEQRKAQKFAIEHEHKAYPPKQIISLATGAAVNSFSGGDESNRWLKARGFTIVELTHGNA</sequence>
<evidence type="ECO:0000313" key="3">
    <source>
        <dbReference type="Proteomes" id="UP000050509"/>
    </source>
</evidence>
<feature type="domain" description="ScoMcrA-like N-terminal head" evidence="1">
    <location>
        <begin position="8"/>
        <end position="85"/>
    </location>
</feature>
<evidence type="ECO:0000313" key="2">
    <source>
        <dbReference type="EMBL" id="KPV48980.1"/>
    </source>
</evidence>
<comment type="caution">
    <text evidence="2">The sequence shown here is derived from an EMBL/GenBank/DDBJ whole genome shotgun (WGS) entry which is preliminary data.</text>
</comment>
<dbReference type="AlphaFoldDB" id="A0A0P9DG58"/>
<accession>A0A0P9DG58</accession>
<dbReference type="Pfam" id="PF26345">
    <property type="entry name" value="ScoMcrA_N"/>
    <property type="match status" value="1"/>
</dbReference>
<dbReference type="Proteomes" id="UP000050509">
    <property type="component" value="Unassembled WGS sequence"/>
</dbReference>
<evidence type="ECO:0000259" key="1">
    <source>
        <dbReference type="Pfam" id="PF26345"/>
    </source>
</evidence>
<keyword evidence="3" id="KW-1185">Reference proteome</keyword>
<gene>
    <name evidence="2" type="ORF">SE17_35170</name>
</gene>
<protein>
    <recommendedName>
        <fullName evidence="1">ScoMcrA-like N-terminal head domain-containing protein</fullName>
    </recommendedName>
</protein>
<name>A0A0P9DG58_9CHLR</name>
<dbReference type="InterPro" id="IPR058807">
    <property type="entry name" value="ScoMcrA_N"/>
</dbReference>
<proteinExistence type="predicted"/>
<dbReference type="EMBL" id="LJCR01002269">
    <property type="protein sequence ID" value="KPV48980.1"/>
    <property type="molecule type" value="Genomic_DNA"/>
</dbReference>